<name>A0A834B2E1_9CHIR</name>
<proteinExistence type="predicted"/>
<reference evidence="1 2" key="1">
    <citation type="journal article" date="2020" name="Nature">
        <title>Six reference-quality genomes reveal evolution of bat adaptations.</title>
        <authorList>
            <person name="Jebb D."/>
            <person name="Huang Z."/>
            <person name="Pippel M."/>
            <person name="Hughes G.M."/>
            <person name="Lavrichenko K."/>
            <person name="Devanna P."/>
            <person name="Winkler S."/>
            <person name="Jermiin L.S."/>
            <person name="Skirmuntt E.C."/>
            <person name="Katzourakis A."/>
            <person name="Burkitt-Gray L."/>
            <person name="Ray D.A."/>
            <person name="Sullivan K.A.M."/>
            <person name="Roscito J.G."/>
            <person name="Kirilenko B.M."/>
            <person name="Davalos L.M."/>
            <person name="Corthals A.P."/>
            <person name="Power M.L."/>
            <person name="Jones G."/>
            <person name="Ransome R.D."/>
            <person name="Dechmann D.K.N."/>
            <person name="Locatelli A.G."/>
            <person name="Puechmaille S.J."/>
            <person name="Fedrigo O."/>
            <person name="Jarvis E.D."/>
            <person name="Hiller M."/>
            <person name="Vernes S.C."/>
            <person name="Myers E.W."/>
            <person name="Teeling E.C."/>
        </authorList>
    </citation>
    <scope>NUCLEOTIDE SEQUENCE [LARGE SCALE GENOMIC DNA]</scope>
    <source>
        <strain evidence="1">Bat1K_MPI-CBG_1</strain>
    </source>
</reference>
<sequence length="147" mass="17534">MILYTENPIGSTKILFSLISEFGRMVGYKVNIKKLKAFLYTSNELLERETRNKNPFTITRRKIKYLEINLTKVVRDLYLGNYRTLKKKIKQDTNKRKHILCSWIGRINIIKMSILLKAIYRLNAICIKISVTYFTDLEQIFQKFTWT</sequence>
<dbReference type="Proteomes" id="UP000664940">
    <property type="component" value="Unassembled WGS sequence"/>
</dbReference>
<comment type="caution">
    <text evidence="1">The sequence shown here is derived from an EMBL/GenBank/DDBJ whole genome shotgun (WGS) entry which is preliminary data.</text>
</comment>
<organism evidence="1 2">
    <name type="scientific">Phyllostomus discolor</name>
    <name type="common">pale spear-nosed bat</name>
    <dbReference type="NCBI Taxonomy" id="89673"/>
    <lineage>
        <taxon>Eukaryota</taxon>
        <taxon>Metazoa</taxon>
        <taxon>Chordata</taxon>
        <taxon>Craniata</taxon>
        <taxon>Vertebrata</taxon>
        <taxon>Euteleostomi</taxon>
        <taxon>Mammalia</taxon>
        <taxon>Eutheria</taxon>
        <taxon>Laurasiatheria</taxon>
        <taxon>Chiroptera</taxon>
        <taxon>Yangochiroptera</taxon>
        <taxon>Phyllostomidae</taxon>
        <taxon>Phyllostominae</taxon>
        <taxon>Phyllostomus</taxon>
    </lineage>
</organism>
<dbReference type="PANTHER" id="PTHR19446">
    <property type="entry name" value="REVERSE TRANSCRIPTASES"/>
    <property type="match status" value="1"/>
</dbReference>
<accession>A0A834B2E1</accession>
<protein>
    <submittedName>
        <fullName evidence="1">Uncharacterized protein</fullName>
    </submittedName>
</protein>
<gene>
    <name evidence="1" type="ORF">HJG60_010253</name>
</gene>
<dbReference type="EMBL" id="JABVXQ010000003">
    <property type="protein sequence ID" value="KAF6119870.1"/>
    <property type="molecule type" value="Genomic_DNA"/>
</dbReference>
<dbReference type="AlphaFoldDB" id="A0A834B2E1"/>
<evidence type="ECO:0000313" key="2">
    <source>
        <dbReference type="Proteomes" id="UP000664940"/>
    </source>
</evidence>
<evidence type="ECO:0000313" key="1">
    <source>
        <dbReference type="EMBL" id="KAF6119870.1"/>
    </source>
</evidence>